<protein>
    <recommendedName>
        <fullName evidence="4">receptor protein-tyrosine kinase</fullName>
        <ecNumber evidence="4">2.7.10.1</ecNumber>
    </recommendedName>
</protein>
<evidence type="ECO:0000256" key="8">
    <source>
        <dbReference type="ARBA" id="ARBA00022729"/>
    </source>
</evidence>
<keyword evidence="17" id="KW-0675">Receptor</keyword>
<keyword evidence="19" id="KW-0966">Cell projection</keyword>
<dbReference type="InterPro" id="IPR001245">
    <property type="entry name" value="Ser-Thr/Tyr_kinase_cat_dom"/>
</dbReference>
<dbReference type="GO" id="GO:0038062">
    <property type="term" value="F:protein tyrosine kinase collagen receptor activity"/>
    <property type="evidence" value="ECO:0007669"/>
    <property type="project" value="TreeGrafter"/>
</dbReference>
<dbReference type="Gene3D" id="2.60.120.260">
    <property type="entry name" value="Galactose-binding domain-like"/>
    <property type="match status" value="1"/>
</dbReference>
<reference evidence="29" key="1">
    <citation type="journal article" date="2015" name="Nat. Genet.">
        <title>The genome and transcriptome of the zoonotic hookworm Ancylostoma ceylanicum identify infection-specific gene families.</title>
        <authorList>
            <person name="Schwarz E.M."/>
            <person name="Hu Y."/>
            <person name="Antoshechkin I."/>
            <person name="Miller M.M."/>
            <person name="Sternberg P.W."/>
            <person name="Aroian R.V."/>
        </authorList>
    </citation>
    <scope>NUCLEOTIDE SEQUENCE</scope>
    <source>
        <strain evidence="29">HY135</strain>
    </source>
</reference>
<feature type="chain" id="PRO_5001490045" description="receptor protein-tyrosine kinase" evidence="25">
    <location>
        <begin position="17"/>
        <end position="795"/>
    </location>
</feature>
<dbReference type="FunFam" id="3.30.200.20:FF:000908">
    <property type="entry name" value="CBN-DDR-2 protein"/>
    <property type="match status" value="1"/>
</dbReference>
<dbReference type="GO" id="GO:0043235">
    <property type="term" value="C:receptor complex"/>
    <property type="evidence" value="ECO:0007669"/>
    <property type="project" value="TreeGrafter"/>
</dbReference>
<evidence type="ECO:0000256" key="10">
    <source>
        <dbReference type="ARBA" id="ARBA00022777"/>
    </source>
</evidence>
<keyword evidence="11 22" id="KW-0067">ATP-binding</keyword>
<evidence type="ECO:0000256" key="25">
    <source>
        <dbReference type="SAM" id="SignalP"/>
    </source>
</evidence>
<dbReference type="PROSITE" id="PS01286">
    <property type="entry name" value="FA58C_2"/>
    <property type="match status" value="1"/>
</dbReference>
<dbReference type="OrthoDB" id="6071166at2759"/>
<evidence type="ECO:0000259" key="27">
    <source>
        <dbReference type="PROSITE" id="PS50022"/>
    </source>
</evidence>
<feature type="compositionally biased region" description="Low complexity" evidence="23">
    <location>
        <begin position="39"/>
        <end position="48"/>
    </location>
</feature>
<evidence type="ECO:0000256" key="3">
    <source>
        <dbReference type="ARBA" id="ARBA00004489"/>
    </source>
</evidence>
<evidence type="ECO:0000259" key="26">
    <source>
        <dbReference type="PROSITE" id="PS50011"/>
    </source>
</evidence>
<dbReference type="GO" id="GO:0005886">
    <property type="term" value="C:plasma membrane"/>
    <property type="evidence" value="ECO:0007669"/>
    <property type="project" value="UniProtKB-SubCell"/>
</dbReference>
<evidence type="ECO:0000256" key="23">
    <source>
        <dbReference type="SAM" id="MobiDB-lite"/>
    </source>
</evidence>
<evidence type="ECO:0000256" key="14">
    <source>
        <dbReference type="ARBA" id="ARBA00023136"/>
    </source>
</evidence>
<feature type="signal peptide" evidence="25">
    <location>
        <begin position="1"/>
        <end position="16"/>
    </location>
</feature>
<keyword evidence="7 24" id="KW-0812">Transmembrane</keyword>
<keyword evidence="9 22" id="KW-0547">Nucleotide-binding</keyword>
<feature type="region of interest" description="Disordered" evidence="23">
    <location>
        <begin position="39"/>
        <end position="58"/>
    </location>
</feature>
<accession>A0A016SXH1</accession>
<name>A0A016SXH1_9BILA</name>
<keyword evidence="18" id="KW-0325">Glycoprotein</keyword>
<dbReference type="EC" id="2.7.10.1" evidence="4"/>
<comment type="catalytic activity">
    <reaction evidence="20">
        <text>L-tyrosyl-[protein] + ATP = O-phospho-L-tyrosyl-[protein] + ADP + H(+)</text>
        <dbReference type="Rhea" id="RHEA:10596"/>
        <dbReference type="Rhea" id="RHEA-COMP:10136"/>
        <dbReference type="Rhea" id="RHEA-COMP:20101"/>
        <dbReference type="ChEBI" id="CHEBI:15378"/>
        <dbReference type="ChEBI" id="CHEBI:30616"/>
        <dbReference type="ChEBI" id="CHEBI:46858"/>
        <dbReference type="ChEBI" id="CHEBI:61978"/>
        <dbReference type="ChEBI" id="CHEBI:456216"/>
        <dbReference type="EC" id="2.7.10.1"/>
    </reaction>
</comment>
<dbReference type="Pfam" id="PF07714">
    <property type="entry name" value="PK_Tyr_Ser-Thr"/>
    <property type="match status" value="1"/>
</dbReference>
<evidence type="ECO:0000256" key="12">
    <source>
        <dbReference type="ARBA" id="ARBA00022902"/>
    </source>
</evidence>
<evidence type="ECO:0000313" key="29">
    <source>
        <dbReference type="Proteomes" id="UP000024635"/>
    </source>
</evidence>
<dbReference type="FunFam" id="1.10.510.10:FF:001512">
    <property type="entry name" value="Receptor tyrosine-protein kinase erbB-2"/>
    <property type="match status" value="1"/>
</dbReference>
<dbReference type="CDD" id="cd00057">
    <property type="entry name" value="FA58C"/>
    <property type="match status" value="1"/>
</dbReference>
<dbReference type="InterPro" id="IPR008979">
    <property type="entry name" value="Galactose-bd-like_sf"/>
</dbReference>
<evidence type="ECO:0000256" key="11">
    <source>
        <dbReference type="ARBA" id="ARBA00022840"/>
    </source>
</evidence>
<dbReference type="Gene3D" id="1.10.510.10">
    <property type="entry name" value="Transferase(Phosphotransferase) domain 1"/>
    <property type="match status" value="1"/>
</dbReference>
<keyword evidence="16" id="KW-1015">Disulfide bond</keyword>
<dbReference type="PANTHER" id="PTHR24416">
    <property type="entry name" value="TYROSINE-PROTEIN KINASE RECEPTOR"/>
    <property type="match status" value="1"/>
</dbReference>
<dbReference type="PRINTS" id="PR00109">
    <property type="entry name" value="TYRKINASE"/>
</dbReference>
<dbReference type="GO" id="GO:0048680">
    <property type="term" value="P:positive regulation of axon regeneration"/>
    <property type="evidence" value="ECO:0007669"/>
    <property type="project" value="UniProtKB-ARBA"/>
</dbReference>
<dbReference type="SUPFAM" id="SSF49785">
    <property type="entry name" value="Galactose-binding domain-like"/>
    <property type="match status" value="1"/>
</dbReference>
<dbReference type="PROSITE" id="PS01285">
    <property type="entry name" value="FA58C_1"/>
    <property type="match status" value="1"/>
</dbReference>
<dbReference type="GO" id="GO:0005518">
    <property type="term" value="F:collagen binding"/>
    <property type="evidence" value="ECO:0007669"/>
    <property type="project" value="TreeGrafter"/>
</dbReference>
<keyword evidence="5" id="KW-1003">Cell membrane</keyword>
<dbReference type="InterPro" id="IPR008266">
    <property type="entry name" value="Tyr_kinase_AS"/>
</dbReference>
<keyword evidence="10" id="KW-0418">Kinase</keyword>
<evidence type="ECO:0000256" key="18">
    <source>
        <dbReference type="ARBA" id="ARBA00023180"/>
    </source>
</evidence>
<keyword evidence="14 24" id="KW-0472">Membrane</keyword>
<comment type="subcellular location">
    <subcellularLocation>
        <location evidence="1">Cell membrane</location>
        <topology evidence="1">Single-pass type I membrane protein</topology>
    </subcellularLocation>
    <subcellularLocation>
        <location evidence="3">Cell projection</location>
        <location evidence="3">Axon</location>
    </subcellularLocation>
    <subcellularLocation>
        <location evidence="2">Perikaryon</location>
    </subcellularLocation>
</comment>
<evidence type="ECO:0000256" key="24">
    <source>
        <dbReference type="SAM" id="Phobius"/>
    </source>
</evidence>
<sequence>MLSIFSTLAFIGFATSLILKDCNGPLGLTNGRIRDDQLSASSSFDSDSTGPQHARVRTHTGSGAWCPLHQVNSTHKEWIQITFGRDTVLTAVEVQGRYDEGRGMEFARAFKIEYWRPNMRGWASYRSEDDVEVIPGNSDTRTAELRVLDAPLVLRRLRVVPLSNSTRTVCLRLELYGCPYEDPLQTYSAPSGSTANGVNFVDSSYDGSTSNSIASGGLGRLSDGVVGEDTEDSHPHRWIGWRRYGREGGHVSLLFTFSEPRNFSSINLHTLFSHKLGAQGFSRIIVSFSANGADFSSRVLEYVPQRLTSTSWIRVPVQARVASTIQVRLYYPLDASWLLLSEVRFESTEVRFDLPYLADEDRSDSITYFSVDESDTEGRLGAMVLLCLLVLTLTFPLTVFCLYRKRDKIRTASPSSHLTFDGSVFKSVSPSTYQMARDNMENALLEKCPMIVIASEYAEPDFSCSKDKSSLEPLLPPSFHNHAMEVSHYAESVIPASLLGNPLSSTTKYSDYGEVYCTTLPEINRNQLVFVEKIGQGEFGEVHRCLLESRQVAVKRLHSTSQEEENAFLREIRVLGNLKHPNVVEVIGVSTIDKPMICIMEYMAGGDLKSYMSKLENIDTLYCISVATQLAAGLAYLESCHFVHRDIAARNCLVDEEGNVKIADFGMARSLYSNEYYRVEGQFVLPIRWMAWESLLLGKFSTPSDVWSFGVTLWEIFTCCRERPFSSLTDDQVLENIQQMGSQSAMKHQLERPTLCPASLFANVVVPCWQYEPQDRPSFEALHLQLQVLIHTKMP</sequence>
<keyword evidence="12" id="KW-0524">Neurogenesis</keyword>
<dbReference type="SUPFAM" id="SSF56112">
    <property type="entry name" value="Protein kinase-like (PK-like)"/>
    <property type="match status" value="1"/>
</dbReference>
<proteinExistence type="inferred from homology"/>
<evidence type="ECO:0000256" key="17">
    <source>
        <dbReference type="ARBA" id="ARBA00023170"/>
    </source>
</evidence>
<dbReference type="EMBL" id="JARK01001500">
    <property type="protein sequence ID" value="EYB95041.1"/>
    <property type="molecule type" value="Genomic_DNA"/>
</dbReference>
<keyword evidence="15" id="KW-0829">Tyrosine-protein kinase</keyword>
<evidence type="ECO:0000256" key="5">
    <source>
        <dbReference type="ARBA" id="ARBA00022475"/>
    </source>
</evidence>
<dbReference type="InterPro" id="IPR000719">
    <property type="entry name" value="Prot_kinase_dom"/>
</dbReference>
<evidence type="ECO:0000256" key="9">
    <source>
        <dbReference type="ARBA" id="ARBA00022741"/>
    </source>
</evidence>
<dbReference type="GO" id="GO:0030424">
    <property type="term" value="C:axon"/>
    <property type="evidence" value="ECO:0007669"/>
    <property type="project" value="UniProtKB-SubCell"/>
</dbReference>
<comment type="caution">
    <text evidence="28">The sequence shown here is derived from an EMBL/GenBank/DDBJ whole genome shotgun (WGS) entry which is preliminary data.</text>
</comment>
<evidence type="ECO:0000256" key="15">
    <source>
        <dbReference type="ARBA" id="ARBA00023137"/>
    </source>
</evidence>
<evidence type="ECO:0000256" key="20">
    <source>
        <dbReference type="ARBA" id="ARBA00051243"/>
    </source>
</evidence>
<dbReference type="Gene3D" id="3.30.200.20">
    <property type="entry name" value="Phosphorylase Kinase, domain 1"/>
    <property type="match status" value="1"/>
</dbReference>
<evidence type="ECO:0000256" key="13">
    <source>
        <dbReference type="ARBA" id="ARBA00022989"/>
    </source>
</evidence>
<dbReference type="FunFam" id="2.60.120.260:FF:000007">
    <property type="entry name" value="Discoidin domain receptor tyrosine kinase 1"/>
    <property type="match status" value="1"/>
</dbReference>
<dbReference type="AlphaFoldDB" id="A0A016SXH1"/>
<dbReference type="GO" id="GO:0043204">
    <property type="term" value="C:perikaryon"/>
    <property type="evidence" value="ECO:0007669"/>
    <property type="project" value="UniProtKB-SubCell"/>
</dbReference>
<dbReference type="PROSITE" id="PS50011">
    <property type="entry name" value="PROTEIN_KINASE_DOM"/>
    <property type="match status" value="1"/>
</dbReference>
<organism evidence="28 29">
    <name type="scientific">Ancylostoma ceylanicum</name>
    <dbReference type="NCBI Taxonomy" id="53326"/>
    <lineage>
        <taxon>Eukaryota</taxon>
        <taxon>Metazoa</taxon>
        <taxon>Ecdysozoa</taxon>
        <taxon>Nematoda</taxon>
        <taxon>Chromadorea</taxon>
        <taxon>Rhabditida</taxon>
        <taxon>Rhabditina</taxon>
        <taxon>Rhabditomorpha</taxon>
        <taxon>Strongyloidea</taxon>
        <taxon>Ancylostomatidae</taxon>
        <taxon>Ancylostomatinae</taxon>
        <taxon>Ancylostoma</taxon>
    </lineage>
</organism>
<dbReference type="SMART" id="SM00219">
    <property type="entry name" value="TyrKc"/>
    <property type="match status" value="1"/>
</dbReference>
<dbReference type="Proteomes" id="UP000024635">
    <property type="component" value="Unassembled WGS sequence"/>
</dbReference>
<keyword evidence="6" id="KW-0808">Transferase</keyword>
<evidence type="ECO:0000256" key="1">
    <source>
        <dbReference type="ARBA" id="ARBA00004251"/>
    </source>
</evidence>
<feature type="transmembrane region" description="Helical" evidence="24">
    <location>
        <begin position="380"/>
        <end position="403"/>
    </location>
</feature>
<keyword evidence="13 24" id="KW-1133">Transmembrane helix</keyword>
<evidence type="ECO:0000256" key="21">
    <source>
        <dbReference type="ARBA" id="ARBA00061639"/>
    </source>
</evidence>
<feature type="binding site" evidence="22">
    <location>
        <position position="555"/>
    </location>
    <ligand>
        <name>ATP</name>
        <dbReference type="ChEBI" id="CHEBI:30616"/>
    </ligand>
</feature>
<evidence type="ECO:0000256" key="4">
    <source>
        <dbReference type="ARBA" id="ARBA00011902"/>
    </source>
</evidence>
<evidence type="ECO:0000256" key="19">
    <source>
        <dbReference type="ARBA" id="ARBA00023273"/>
    </source>
</evidence>
<evidence type="ECO:0000256" key="7">
    <source>
        <dbReference type="ARBA" id="ARBA00022692"/>
    </source>
</evidence>
<keyword evidence="29" id="KW-1185">Reference proteome</keyword>
<gene>
    <name evidence="28" type="primary">Acey_s0164.g3529</name>
    <name evidence="28" type="synonym">Acey-ddr-2</name>
    <name evidence="28" type="ORF">Y032_0164g3529</name>
</gene>
<dbReference type="InterPro" id="IPR000421">
    <property type="entry name" value="FA58C"/>
</dbReference>
<evidence type="ECO:0000313" key="28">
    <source>
        <dbReference type="EMBL" id="EYB95041.1"/>
    </source>
</evidence>
<dbReference type="GO" id="GO:0008045">
    <property type="term" value="P:motor neuron axon guidance"/>
    <property type="evidence" value="ECO:0007669"/>
    <property type="project" value="UniProtKB-ARBA"/>
</dbReference>
<dbReference type="InterPro" id="IPR050122">
    <property type="entry name" value="RTK"/>
</dbReference>
<dbReference type="PROSITE" id="PS50022">
    <property type="entry name" value="FA58C_3"/>
    <property type="match status" value="1"/>
</dbReference>
<dbReference type="Pfam" id="PF00754">
    <property type="entry name" value="F5_F8_type_C"/>
    <property type="match status" value="1"/>
</dbReference>
<dbReference type="PROSITE" id="PS00107">
    <property type="entry name" value="PROTEIN_KINASE_ATP"/>
    <property type="match status" value="1"/>
</dbReference>
<dbReference type="InterPro" id="IPR011009">
    <property type="entry name" value="Kinase-like_dom_sf"/>
</dbReference>
<dbReference type="InterPro" id="IPR017441">
    <property type="entry name" value="Protein_kinase_ATP_BS"/>
</dbReference>
<feature type="domain" description="Protein kinase" evidence="26">
    <location>
        <begin position="528"/>
        <end position="794"/>
    </location>
</feature>
<dbReference type="STRING" id="53326.A0A016SXH1"/>
<evidence type="ECO:0000256" key="6">
    <source>
        <dbReference type="ARBA" id="ARBA00022679"/>
    </source>
</evidence>
<dbReference type="Pfam" id="PF21114">
    <property type="entry name" value="DDR1-2_DS-like"/>
    <property type="match status" value="1"/>
</dbReference>
<evidence type="ECO:0000256" key="2">
    <source>
        <dbReference type="ARBA" id="ARBA00004484"/>
    </source>
</evidence>
<evidence type="ECO:0000256" key="16">
    <source>
        <dbReference type="ARBA" id="ARBA00023157"/>
    </source>
</evidence>
<comment type="similarity">
    <text evidence="21">Belongs to the protein kinase superfamily. Tyr protein kinase family. Insulin receptor subfamily.</text>
</comment>
<dbReference type="GO" id="GO:0051897">
    <property type="term" value="P:positive regulation of phosphatidylinositol 3-kinase/protein kinase B signal transduction"/>
    <property type="evidence" value="ECO:0007669"/>
    <property type="project" value="TreeGrafter"/>
</dbReference>
<dbReference type="SMART" id="SM00231">
    <property type="entry name" value="FA58C"/>
    <property type="match status" value="1"/>
</dbReference>
<dbReference type="GO" id="GO:0005524">
    <property type="term" value="F:ATP binding"/>
    <property type="evidence" value="ECO:0007669"/>
    <property type="project" value="UniProtKB-UniRule"/>
</dbReference>
<keyword evidence="8 25" id="KW-0732">Signal</keyword>
<dbReference type="InterPro" id="IPR020635">
    <property type="entry name" value="Tyr_kinase_cat_dom"/>
</dbReference>
<dbReference type="PANTHER" id="PTHR24416:SF634">
    <property type="entry name" value="DISCOIDIN DOMAIN-CONTAINING RECEPTOR TYROSINE KINASE B"/>
    <property type="match status" value="1"/>
</dbReference>
<feature type="domain" description="F5/8 type C" evidence="27">
    <location>
        <begin position="22"/>
        <end position="178"/>
    </location>
</feature>
<dbReference type="Gene3D" id="2.60.120.1190">
    <property type="match status" value="1"/>
</dbReference>
<dbReference type="InterPro" id="IPR048525">
    <property type="entry name" value="DDR1-2_DS-like"/>
</dbReference>
<evidence type="ECO:0000256" key="22">
    <source>
        <dbReference type="PROSITE-ProRule" id="PRU10141"/>
    </source>
</evidence>
<dbReference type="PROSITE" id="PS00109">
    <property type="entry name" value="PROTEIN_KINASE_TYR"/>
    <property type="match status" value="1"/>
</dbReference>